<dbReference type="FunFam" id="3.10.20.90:FF:000078">
    <property type="entry name" value="Auxin-responsive protein"/>
    <property type="match status" value="1"/>
</dbReference>
<evidence type="ECO:0000313" key="14">
    <source>
        <dbReference type="Proteomes" id="UP001324115"/>
    </source>
</evidence>
<evidence type="ECO:0000256" key="6">
    <source>
        <dbReference type="ARBA" id="ARBA00023163"/>
    </source>
</evidence>
<keyword evidence="4 10" id="KW-0678">Repressor</keyword>
<dbReference type="PANTHER" id="PTHR31734:SF6">
    <property type="entry name" value="AUXIN-RESPONSIVE PROTEIN IAA11"/>
    <property type="match status" value="1"/>
</dbReference>
<dbReference type="SUPFAM" id="SSF54277">
    <property type="entry name" value="CAD &amp; PB1 domains"/>
    <property type="match status" value="1"/>
</dbReference>
<keyword evidence="7 10" id="KW-0539">Nucleus</keyword>
<keyword evidence="6 10" id="KW-0804">Transcription</keyword>
<dbReference type="Pfam" id="PF02309">
    <property type="entry name" value="AUX_IAA"/>
    <property type="match status" value="1"/>
</dbReference>
<dbReference type="EMBL" id="JAXUIC010000009">
    <property type="protein sequence ID" value="KAK4573232.1"/>
    <property type="molecule type" value="Genomic_DNA"/>
</dbReference>
<dbReference type="GO" id="GO:0009734">
    <property type="term" value="P:auxin-activated signaling pathway"/>
    <property type="evidence" value="ECO:0007669"/>
    <property type="project" value="UniProtKB-UniRule"/>
</dbReference>
<sequence length="309" mass="32798">MQGVVVLGGATRSGSISTLSMEDNNLVLSSEDSSSPDESELELGLGLSLGGTACKPQQHYARILTAKDFPSVGSSVSASSSSSSSSSSCSSSLSRANVTSGTKRSADSVAAANGASSQVVGWPPIRSYRMNSLVNQAKLPATEEFNSLIGSSKNSNTVVGKGTNNCSDKNNGSAKENGRLRSSLFVKVNMDGTPIGRKVDLSAHRCYETLAQTLEDMFHTSTSTISSIRSSGEEHDKATRSSKMLDGSSDFVLTYEDKDGDWMLVGDVPWGMFINSVRRLKIMRTSEAKGLGNTLRSEERNGRQKTNPI</sequence>
<comment type="caution">
    <text evidence="13">The sequence shown here is derived from an EMBL/GenBank/DDBJ whole genome shotgun (WGS) entry which is preliminary data.</text>
</comment>
<evidence type="ECO:0000256" key="2">
    <source>
        <dbReference type="ARBA" id="ARBA00006728"/>
    </source>
</evidence>
<comment type="function">
    <text evidence="9">Aux/IAA proteins are short-lived transcriptional factors that function as repressors of early auxin response genes at low auxin concentrations. Repression is thought to result from the interaction with auxin response factors (ARFs), proteins that bind to the auxin-responsive promoter element (AuxRE). Formation of heterodimers with ARF proteins may alter their ability to modulate early auxin response genes expression.</text>
</comment>
<dbReference type="GO" id="GO:0005634">
    <property type="term" value="C:nucleus"/>
    <property type="evidence" value="ECO:0007669"/>
    <property type="project" value="UniProtKB-SubCell"/>
</dbReference>
<protein>
    <recommendedName>
        <fullName evidence="10">Auxin-responsive protein</fullName>
    </recommendedName>
</protein>
<comment type="similarity">
    <text evidence="2 10">Belongs to the Aux/IAA family.</text>
</comment>
<organism evidence="13 14">
    <name type="scientific">Quercus rubra</name>
    <name type="common">Northern red oak</name>
    <name type="synonym">Quercus borealis</name>
    <dbReference type="NCBI Taxonomy" id="3512"/>
    <lineage>
        <taxon>Eukaryota</taxon>
        <taxon>Viridiplantae</taxon>
        <taxon>Streptophyta</taxon>
        <taxon>Embryophyta</taxon>
        <taxon>Tracheophyta</taxon>
        <taxon>Spermatophyta</taxon>
        <taxon>Magnoliopsida</taxon>
        <taxon>eudicotyledons</taxon>
        <taxon>Gunneridae</taxon>
        <taxon>Pentapetalae</taxon>
        <taxon>rosids</taxon>
        <taxon>fabids</taxon>
        <taxon>Fagales</taxon>
        <taxon>Fagaceae</taxon>
        <taxon>Quercus</taxon>
    </lineage>
</organism>
<evidence type="ECO:0000256" key="1">
    <source>
        <dbReference type="ARBA" id="ARBA00004123"/>
    </source>
</evidence>
<evidence type="ECO:0000259" key="12">
    <source>
        <dbReference type="PROSITE" id="PS51745"/>
    </source>
</evidence>
<evidence type="ECO:0000256" key="9">
    <source>
        <dbReference type="ARBA" id="ARBA00025283"/>
    </source>
</evidence>
<evidence type="ECO:0000256" key="10">
    <source>
        <dbReference type="RuleBase" id="RU004549"/>
    </source>
</evidence>
<feature type="region of interest" description="Disordered" evidence="11">
    <location>
        <begin position="75"/>
        <end position="96"/>
    </location>
</feature>
<evidence type="ECO:0000256" key="8">
    <source>
        <dbReference type="ARBA" id="ARBA00023294"/>
    </source>
</evidence>
<keyword evidence="5 10" id="KW-0805">Transcription regulation</keyword>
<dbReference type="PANTHER" id="PTHR31734">
    <property type="entry name" value="AUXIN-RESPONSIVE PROTEIN IAA17"/>
    <property type="match status" value="1"/>
</dbReference>
<evidence type="ECO:0000313" key="13">
    <source>
        <dbReference type="EMBL" id="KAK4573232.1"/>
    </source>
</evidence>
<evidence type="ECO:0000256" key="3">
    <source>
        <dbReference type="ARBA" id="ARBA00011726"/>
    </source>
</evidence>
<gene>
    <name evidence="13" type="ORF">RGQ29_031267</name>
</gene>
<comment type="subcellular location">
    <subcellularLocation>
        <location evidence="1 10">Nucleus</location>
    </subcellularLocation>
</comment>
<keyword evidence="8 10" id="KW-0927">Auxin signaling pathway</keyword>
<dbReference type="InterPro" id="IPR033389">
    <property type="entry name" value="AUX/IAA_dom"/>
</dbReference>
<accession>A0AAN7EKB5</accession>
<evidence type="ECO:0000256" key="5">
    <source>
        <dbReference type="ARBA" id="ARBA00023015"/>
    </source>
</evidence>
<dbReference type="PROSITE" id="PS51745">
    <property type="entry name" value="PB1"/>
    <property type="match status" value="1"/>
</dbReference>
<dbReference type="AlphaFoldDB" id="A0AAN7EKB5"/>
<comment type="subunit">
    <text evidence="3 10">Homodimers and heterodimers.</text>
</comment>
<keyword evidence="14" id="KW-1185">Reference proteome</keyword>
<dbReference type="GO" id="GO:0006355">
    <property type="term" value="P:regulation of DNA-templated transcription"/>
    <property type="evidence" value="ECO:0007669"/>
    <property type="project" value="InterPro"/>
</dbReference>
<dbReference type="Gene3D" id="3.10.20.90">
    <property type="entry name" value="Phosphatidylinositol 3-kinase Catalytic Subunit, Chain A, domain 1"/>
    <property type="match status" value="1"/>
</dbReference>
<feature type="compositionally biased region" description="Low complexity" evidence="11">
    <location>
        <begin position="75"/>
        <end position="94"/>
    </location>
</feature>
<name>A0AAN7EKB5_QUERU</name>
<dbReference type="InterPro" id="IPR053793">
    <property type="entry name" value="PB1-like"/>
</dbReference>
<evidence type="ECO:0000256" key="7">
    <source>
        <dbReference type="ARBA" id="ARBA00023242"/>
    </source>
</evidence>
<feature type="domain" description="PB1" evidence="12">
    <location>
        <begin position="183"/>
        <end position="290"/>
    </location>
</feature>
<reference evidence="13 14" key="1">
    <citation type="journal article" date="2023" name="G3 (Bethesda)">
        <title>A haplotype-resolved chromosome-scale genome for Quercus rubra L. provides insights into the genetics of adaptive traits for red oak species.</title>
        <authorList>
            <person name="Kapoor B."/>
            <person name="Jenkins J."/>
            <person name="Schmutz J."/>
            <person name="Zhebentyayeva T."/>
            <person name="Kuelheim C."/>
            <person name="Coggeshall M."/>
            <person name="Heim C."/>
            <person name="Lasky J.R."/>
            <person name="Leites L."/>
            <person name="Islam-Faridi N."/>
            <person name="Romero-Severson J."/>
            <person name="DeLeo V.L."/>
            <person name="Lucas S.M."/>
            <person name="Lazic D."/>
            <person name="Gailing O."/>
            <person name="Carlson J."/>
            <person name="Staton M."/>
        </authorList>
    </citation>
    <scope>NUCLEOTIDE SEQUENCE [LARGE SCALE GENOMIC DNA]</scope>
    <source>
        <strain evidence="13">Pseudo-F2</strain>
    </source>
</reference>
<dbReference type="Proteomes" id="UP001324115">
    <property type="component" value="Unassembled WGS sequence"/>
</dbReference>
<evidence type="ECO:0000256" key="11">
    <source>
        <dbReference type="SAM" id="MobiDB-lite"/>
    </source>
</evidence>
<proteinExistence type="inferred from homology"/>
<evidence type="ECO:0000256" key="4">
    <source>
        <dbReference type="ARBA" id="ARBA00022491"/>
    </source>
</evidence>
<dbReference type="InterPro" id="IPR003311">
    <property type="entry name" value="AUX_IAA"/>
</dbReference>